<dbReference type="GO" id="GO:0016791">
    <property type="term" value="F:phosphatase activity"/>
    <property type="evidence" value="ECO:0007669"/>
    <property type="project" value="TreeGrafter"/>
</dbReference>
<dbReference type="HOGENOM" id="CLU_020306_1_0_7"/>
<dbReference type="InterPro" id="IPR052016">
    <property type="entry name" value="Bact_Sigma-Reg"/>
</dbReference>
<gene>
    <name evidence="5" type="ORF">DesU5LDRAFT_0508</name>
</gene>
<dbReference type="AlphaFoldDB" id="I2PXF8"/>
<dbReference type="SMART" id="SM00331">
    <property type="entry name" value="PP2C_SIG"/>
    <property type="match status" value="1"/>
</dbReference>
<dbReference type="EMBL" id="JH600068">
    <property type="protein sequence ID" value="EIG52214.1"/>
    <property type="molecule type" value="Genomic_DNA"/>
</dbReference>
<dbReference type="Pfam" id="PF00672">
    <property type="entry name" value="HAMP"/>
    <property type="match status" value="1"/>
</dbReference>
<dbReference type="SUPFAM" id="SSF81606">
    <property type="entry name" value="PP2C-like"/>
    <property type="match status" value="1"/>
</dbReference>
<dbReference type="PANTHER" id="PTHR43156">
    <property type="entry name" value="STAGE II SPORULATION PROTEIN E-RELATED"/>
    <property type="match status" value="1"/>
</dbReference>
<dbReference type="eggNOG" id="COG2208">
    <property type="taxonomic scope" value="Bacteria"/>
</dbReference>
<keyword evidence="3" id="KW-0472">Membrane</keyword>
<feature type="domain" description="HAMP" evidence="4">
    <location>
        <begin position="417"/>
        <end position="469"/>
    </location>
</feature>
<keyword evidence="3" id="KW-1133">Transmembrane helix</keyword>
<dbReference type="GO" id="GO:0016020">
    <property type="term" value="C:membrane"/>
    <property type="evidence" value="ECO:0007669"/>
    <property type="project" value="InterPro"/>
</dbReference>
<reference evidence="5" key="1">
    <citation type="submission" date="2011-11" db="EMBL/GenBank/DDBJ databases">
        <title>Improved High-Quality Draft sequence of Desulfovibrio sp. U5L.</title>
        <authorList>
            <consortium name="US DOE Joint Genome Institute"/>
            <person name="Lucas S."/>
            <person name="Han J."/>
            <person name="Lapidus A."/>
            <person name="Cheng J.-F."/>
            <person name="Goodwin L."/>
            <person name="Pitluck S."/>
            <person name="Peters L."/>
            <person name="Ovchinnikova G."/>
            <person name="Held B."/>
            <person name="Detter J.C."/>
            <person name="Han C."/>
            <person name="Tapia R."/>
            <person name="Land M."/>
            <person name="Hauser L."/>
            <person name="Kyrpides N."/>
            <person name="Ivanova N."/>
            <person name="Pagani I."/>
            <person name="Gabster J."/>
            <person name="Walker C."/>
            <person name="Stolyar S."/>
            <person name="Stahl D."/>
            <person name="Arkin A."/>
            <person name="Dehal P."/>
            <person name="Hazen T."/>
            <person name="Woyke T."/>
        </authorList>
    </citation>
    <scope>NUCLEOTIDE SEQUENCE [LARGE SCALE GENOMIC DNA]</scope>
    <source>
        <strain evidence="5">U5L</strain>
    </source>
</reference>
<evidence type="ECO:0000256" key="1">
    <source>
        <dbReference type="ARBA" id="ARBA00022801"/>
    </source>
</evidence>
<protein>
    <submittedName>
        <fullName evidence="5">Serine phosphatase RsbU, regulator of sigma subunit</fullName>
    </submittedName>
</protein>
<name>I2PXF8_9BACT</name>
<evidence type="ECO:0000256" key="3">
    <source>
        <dbReference type="SAM" id="Phobius"/>
    </source>
</evidence>
<dbReference type="PROSITE" id="PS50885">
    <property type="entry name" value="HAMP"/>
    <property type="match status" value="1"/>
</dbReference>
<evidence type="ECO:0000259" key="4">
    <source>
        <dbReference type="PROSITE" id="PS50885"/>
    </source>
</evidence>
<dbReference type="SMART" id="SM00304">
    <property type="entry name" value="HAMP"/>
    <property type="match status" value="1"/>
</dbReference>
<sequence>MRLRWKFFLILLGFSLVPLVVVTSFTRGHVVRLGRTIAGEGRAIMTDIVKNELRQTAEDYALILRRSKSAMDFSLTVLATEAARALAGPAPANTAVYRAPDGDRDRKAPPDMGVAEDYTRRRADGGAEPLPVSRDNPVVYRPPGARATGSADTRLAALGPAFALLRSELGDLLLFAGVTLADGSHVSFPGHIGYPADYDPRDRPWYQAARAAFAPQAPVGGGVVWNHPAVDAATGQVTLTLSKAFAGPDGRFAGVVSLDVPLARFLQQQEIASQWSEAMRTFVVAPPGEGQAGRPELTVWAERTPEGQAPDWKSTVNFERLTSADAAGLAALVATMRREKAGVAELPFGGEDAFWAYSSLMGGASFLCIVPKSMLAPLAEQAGQEILSATSGIVRLTGLAMAAVLVAVTVAAFLSTRAFVRPLLHMVEAWKRLGGGDFSVRLTARVGDERQTLIDAFNETVPVLADHLRLQRSMEVAQEVQRNLLPAAPPEIPGLDVAGAGLSCDETGGDYFDYRAVVRDGEVCLDTVVGDVTGHGLPSALLMATGRALLLATEDSETPAERVSRANRLLARDVGDSGRFMTLVAMEIRPLAGQARYVRAGHDPALLYDPEADAFTAWTGRGLPLGIQPDYRYEENVRPFGRPGLVLVLGTDGIWETRDPGGEMYGKERFRESVRRAAREPAAAIVAAVLRDLAAFRAGGRQKDDVTLVVVKKV</sequence>
<evidence type="ECO:0000313" key="5">
    <source>
        <dbReference type="EMBL" id="EIG52214.1"/>
    </source>
</evidence>
<dbReference type="GO" id="GO:0007165">
    <property type="term" value="P:signal transduction"/>
    <property type="evidence" value="ECO:0007669"/>
    <property type="project" value="InterPro"/>
</dbReference>
<feature type="transmembrane region" description="Helical" evidence="3">
    <location>
        <begin position="392"/>
        <end position="414"/>
    </location>
</feature>
<dbReference type="SUPFAM" id="SSF158472">
    <property type="entry name" value="HAMP domain-like"/>
    <property type="match status" value="1"/>
</dbReference>
<dbReference type="OrthoDB" id="343514at2"/>
<dbReference type="InterPro" id="IPR036457">
    <property type="entry name" value="PPM-type-like_dom_sf"/>
</dbReference>
<feature type="transmembrane region" description="Helical" evidence="3">
    <location>
        <begin position="354"/>
        <end position="371"/>
    </location>
</feature>
<dbReference type="Gene3D" id="3.30.450.20">
    <property type="entry name" value="PAS domain"/>
    <property type="match status" value="1"/>
</dbReference>
<evidence type="ECO:0000256" key="2">
    <source>
        <dbReference type="SAM" id="MobiDB-lite"/>
    </source>
</evidence>
<feature type="region of interest" description="Disordered" evidence="2">
    <location>
        <begin position="96"/>
        <end position="139"/>
    </location>
</feature>
<proteinExistence type="predicted"/>
<dbReference type="CDD" id="cd18773">
    <property type="entry name" value="PDC1_HK_sensor"/>
    <property type="match status" value="1"/>
</dbReference>
<dbReference type="PANTHER" id="PTHR43156:SF2">
    <property type="entry name" value="STAGE II SPORULATION PROTEIN E"/>
    <property type="match status" value="1"/>
</dbReference>
<dbReference type="Pfam" id="PF07228">
    <property type="entry name" value="SpoIIE"/>
    <property type="match status" value="1"/>
</dbReference>
<keyword evidence="3" id="KW-0812">Transmembrane</keyword>
<dbReference type="Gene3D" id="6.10.340.10">
    <property type="match status" value="1"/>
</dbReference>
<dbReference type="InterPro" id="IPR001932">
    <property type="entry name" value="PPM-type_phosphatase-like_dom"/>
</dbReference>
<feature type="compositionally biased region" description="Basic and acidic residues" evidence="2">
    <location>
        <begin position="100"/>
        <end position="109"/>
    </location>
</feature>
<dbReference type="STRING" id="596152.DesU5LDRAFT_0508"/>
<dbReference type="CDD" id="cd06225">
    <property type="entry name" value="HAMP"/>
    <property type="match status" value="1"/>
</dbReference>
<dbReference type="InterPro" id="IPR003660">
    <property type="entry name" value="HAMP_dom"/>
</dbReference>
<accession>I2PXF8</accession>
<dbReference type="eggNOG" id="COG2972">
    <property type="taxonomic scope" value="Bacteria"/>
</dbReference>
<organism evidence="5">
    <name type="scientific">Desulfovibrio sp. U5L</name>
    <dbReference type="NCBI Taxonomy" id="596152"/>
    <lineage>
        <taxon>Bacteria</taxon>
        <taxon>Pseudomonadati</taxon>
        <taxon>Thermodesulfobacteriota</taxon>
        <taxon>Desulfovibrionia</taxon>
        <taxon>Desulfovibrionales</taxon>
        <taxon>Desulfovibrionaceae</taxon>
        <taxon>Desulfovibrio</taxon>
    </lineage>
</organism>
<dbReference type="Gene3D" id="3.60.40.10">
    <property type="entry name" value="PPM-type phosphatase domain"/>
    <property type="match status" value="1"/>
</dbReference>
<keyword evidence="1" id="KW-0378">Hydrolase</keyword>